<evidence type="ECO:0000256" key="7">
    <source>
        <dbReference type="HAMAP-Rule" id="MF_00258"/>
    </source>
</evidence>
<dbReference type="FunFam" id="3.40.50.1860:FF:000001">
    <property type="entry name" value="Glutamate racemase"/>
    <property type="match status" value="1"/>
</dbReference>
<comment type="similarity">
    <text evidence="7">Belongs to the aspartate/glutamate racemases family.</text>
</comment>
<dbReference type="GO" id="GO:0009252">
    <property type="term" value="P:peptidoglycan biosynthetic process"/>
    <property type="evidence" value="ECO:0007669"/>
    <property type="project" value="UniProtKB-UniRule"/>
</dbReference>
<keyword evidence="3 7" id="KW-0133">Cell shape</keyword>
<protein>
    <recommendedName>
        <fullName evidence="2 7">Glutamate racemase</fullName>
        <ecNumber evidence="2 7">5.1.1.3</ecNumber>
    </recommendedName>
</protein>
<evidence type="ECO:0000256" key="3">
    <source>
        <dbReference type="ARBA" id="ARBA00022960"/>
    </source>
</evidence>
<gene>
    <name evidence="7" type="primary">murI</name>
    <name evidence="8" type="ORF">IAB51_08080</name>
</gene>
<accession>A0A9D1FNF2</accession>
<comment type="caution">
    <text evidence="7">Lacks conserved residue(s) required for the propagation of feature annotation.</text>
</comment>
<dbReference type="Proteomes" id="UP000824002">
    <property type="component" value="Unassembled WGS sequence"/>
</dbReference>
<dbReference type="AlphaFoldDB" id="A0A9D1FNF2"/>
<dbReference type="PANTHER" id="PTHR21198">
    <property type="entry name" value="GLUTAMATE RACEMASE"/>
    <property type="match status" value="1"/>
</dbReference>
<dbReference type="NCBIfam" id="TIGR00067">
    <property type="entry name" value="glut_race"/>
    <property type="match status" value="1"/>
</dbReference>
<dbReference type="EMBL" id="DVJP01000052">
    <property type="protein sequence ID" value="HIS76752.1"/>
    <property type="molecule type" value="Genomic_DNA"/>
</dbReference>
<feature type="active site" description="Proton donor/acceptor" evidence="7">
    <location>
        <position position="73"/>
    </location>
</feature>
<dbReference type="GO" id="GO:0008881">
    <property type="term" value="F:glutamate racemase activity"/>
    <property type="evidence" value="ECO:0007669"/>
    <property type="project" value="UniProtKB-UniRule"/>
</dbReference>
<reference evidence="8" key="1">
    <citation type="submission" date="2020-10" db="EMBL/GenBank/DDBJ databases">
        <authorList>
            <person name="Gilroy R."/>
        </authorList>
    </citation>
    <scope>NUCLEOTIDE SEQUENCE</scope>
    <source>
        <strain evidence="8">CHK199-13235</strain>
    </source>
</reference>
<keyword evidence="6 7" id="KW-0961">Cell wall biogenesis/degradation</keyword>
<feature type="binding site" evidence="7">
    <location>
        <begin position="42"/>
        <end position="43"/>
    </location>
    <ligand>
        <name>substrate</name>
    </ligand>
</feature>
<comment type="function">
    <text evidence="7">Provides the (R)-glutamate required for cell wall biosynthesis.</text>
</comment>
<sequence length="280" mass="30508">MDNRPIGVLDSGMGGLTAVRELLKALPKEDIVYFGDTGRVPYGTRSAEIVTQYAMQDINFLLSQGVKMVIAACGTVTTTLPQKLSDRFPFPYTGVLYPTVRAALKATRNGKIGVIATATTIRTGAYERELVRMDPKVQVFSNPCPLFVPLVENGYVDRENQVTRLVAEEYLSPLRKEGVDTLILGCTHYPVIAPIIGDLMGEDVALIDSGKAAADYAKELLEEKALLAGRERGGRYSFYVSDSPEQFAENAAMFLGGNFCGEVKKVEITGYPDCLNGDTM</sequence>
<comment type="catalytic activity">
    <reaction evidence="1 7">
        <text>L-glutamate = D-glutamate</text>
        <dbReference type="Rhea" id="RHEA:12813"/>
        <dbReference type="ChEBI" id="CHEBI:29985"/>
        <dbReference type="ChEBI" id="CHEBI:29986"/>
        <dbReference type="EC" id="5.1.1.3"/>
    </reaction>
</comment>
<feature type="binding site" evidence="7">
    <location>
        <begin position="10"/>
        <end position="11"/>
    </location>
    <ligand>
        <name>substrate</name>
    </ligand>
</feature>
<comment type="pathway">
    <text evidence="7">Cell wall biogenesis; peptidoglycan biosynthesis.</text>
</comment>
<feature type="binding site" evidence="7">
    <location>
        <begin position="187"/>
        <end position="188"/>
    </location>
    <ligand>
        <name>substrate</name>
    </ligand>
</feature>
<dbReference type="HAMAP" id="MF_00258">
    <property type="entry name" value="Glu_racemase"/>
    <property type="match status" value="1"/>
</dbReference>
<evidence type="ECO:0000256" key="6">
    <source>
        <dbReference type="ARBA" id="ARBA00023316"/>
    </source>
</evidence>
<evidence type="ECO:0000256" key="2">
    <source>
        <dbReference type="ARBA" id="ARBA00013090"/>
    </source>
</evidence>
<proteinExistence type="inferred from homology"/>
<keyword evidence="5 7" id="KW-0413">Isomerase</keyword>
<reference evidence="8" key="2">
    <citation type="journal article" date="2021" name="PeerJ">
        <title>Extensive microbial diversity within the chicken gut microbiome revealed by metagenomics and culture.</title>
        <authorList>
            <person name="Gilroy R."/>
            <person name="Ravi A."/>
            <person name="Getino M."/>
            <person name="Pursley I."/>
            <person name="Horton D.L."/>
            <person name="Alikhan N.F."/>
            <person name="Baker D."/>
            <person name="Gharbi K."/>
            <person name="Hall N."/>
            <person name="Watson M."/>
            <person name="Adriaenssens E.M."/>
            <person name="Foster-Nyarko E."/>
            <person name="Jarju S."/>
            <person name="Secka A."/>
            <person name="Antonio M."/>
            <person name="Oren A."/>
            <person name="Chaudhuri R.R."/>
            <person name="La Ragione R."/>
            <person name="Hildebrand F."/>
            <person name="Pallen M.J."/>
        </authorList>
    </citation>
    <scope>NUCLEOTIDE SEQUENCE</scope>
    <source>
        <strain evidence="8">CHK199-13235</strain>
    </source>
</reference>
<dbReference type="InterPro" id="IPR004391">
    <property type="entry name" value="Glu_race"/>
</dbReference>
<dbReference type="EC" id="5.1.1.3" evidence="2 7"/>
<evidence type="ECO:0000256" key="1">
    <source>
        <dbReference type="ARBA" id="ARBA00001602"/>
    </source>
</evidence>
<evidence type="ECO:0000313" key="9">
    <source>
        <dbReference type="Proteomes" id="UP000824002"/>
    </source>
</evidence>
<feature type="active site" description="Proton donor/acceptor" evidence="7">
    <location>
        <position position="186"/>
    </location>
</feature>
<evidence type="ECO:0000256" key="5">
    <source>
        <dbReference type="ARBA" id="ARBA00023235"/>
    </source>
</evidence>
<keyword evidence="4 7" id="KW-0573">Peptidoglycan synthesis</keyword>
<name>A0A9D1FNF2_9FIRM</name>
<evidence type="ECO:0000256" key="4">
    <source>
        <dbReference type="ARBA" id="ARBA00022984"/>
    </source>
</evidence>
<comment type="caution">
    <text evidence="8">The sequence shown here is derived from an EMBL/GenBank/DDBJ whole genome shotgun (WGS) entry which is preliminary data.</text>
</comment>
<organism evidence="8 9">
    <name type="scientific">Candidatus Merdivicinus excrementipullorum</name>
    <dbReference type="NCBI Taxonomy" id="2840867"/>
    <lineage>
        <taxon>Bacteria</taxon>
        <taxon>Bacillati</taxon>
        <taxon>Bacillota</taxon>
        <taxon>Clostridia</taxon>
        <taxon>Eubacteriales</taxon>
        <taxon>Oscillospiraceae</taxon>
        <taxon>Oscillospiraceae incertae sedis</taxon>
        <taxon>Candidatus Merdivicinus</taxon>
    </lineage>
</organism>
<dbReference type="Pfam" id="PF01177">
    <property type="entry name" value="Asp_Glu_race"/>
    <property type="match status" value="1"/>
</dbReference>
<dbReference type="SUPFAM" id="SSF53681">
    <property type="entry name" value="Aspartate/glutamate racemase"/>
    <property type="match status" value="2"/>
</dbReference>
<dbReference type="InterPro" id="IPR015942">
    <property type="entry name" value="Asp/Glu/hydantoin_racemase"/>
</dbReference>
<dbReference type="InterPro" id="IPR033134">
    <property type="entry name" value="Asp/Glu_racemase_AS_2"/>
</dbReference>
<evidence type="ECO:0000313" key="8">
    <source>
        <dbReference type="EMBL" id="HIS76752.1"/>
    </source>
</evidence>
<dbReference type="PANTHER" id="PTHR21198:SF2">
    <property type="entry name" value="GLUTAMATE RACEMASE"/>
    <property type="match status" value="1"/>
</dbReference>
<dbReference type="GO" id="GO:0008360">
    <property type="term" value="P:regulation of cell shape"/>
    <property type="evidence" value="ECO:0007669"/>
    <property type="project" value="UniProtKB-KW"/>
</dbReference>
<dbReference type="InterPro" id="IPR001920">
    <property type="entry name" value="Asp/Glu_race"/>
</dbReference>
<dbReference type="Gene3D" id="3.40.50.1860">
    <property type="match status" value="2"/>
</dbReference>
<dbReference type="GO" id="GO:0071555">
    <property type="term" value="P:cell wall organization"/>
    <property type="evidence" value="ECO:0007669"/>
    <property type="project" value="UniProtKB-KW"/>
</dbReference>
<dbReference type="PROSITE" id="PS00924">
    <property type="entry name" value="ASP_GLU_RACEMASE_2"/>
    <property type="match status" value="1"/>
</dbReference>